<keyword evidence="1" id="KW-0472">Membrane</keyword>
<accession>A0A1H7NW81</accession>
<proteinExistence type="predicted"/>
<feature type="transmembrane region" description="Helical" evidence="1">
    <location>
        <begin position="43"/>
        <end position="69"/>
    </location>
</feature>
<keyword evidence="3" id="KW-1185">Reference proteome</keyword>
<dbReference type="AlphaFoldDB" id="A0A1H7NW81"/>
<dbReference type="STRING" id="1036779.SAMN04515666_103283"/>
<evidence type="ECO:0000313" key="3">
    <source>
        <dbReference type="Proteomes" id="UP000199664"/>
    </source>
</evidence>
<evidence type="ECO:0000256" key="1">
    <source>
        <dbReference type="SAM" id="Phobius"/>
    </source>
</evidence>
<sequence>MPAKGLRRLFAALNAHVAHPGPQEAIANTVALVIVSNQPFYPLYLYWAVSPVLFPSFLTFLSTPLFALVPSVMRRNARLGRCLLLCAGIGNTLLCRFAFGSASGVEVFLFPCLMLAALLFRRDERLYAAGFLALSFGAYLLPVDAIAAPLHLYQPQEYVALQRLNFLSAASLTALIGWLFAQRHAGVSPNSETGSDRRA</sequence>
<gene>
    <name evidence="2" type="ORF">SAMN04515666_103283</name>
</gene>
<dbReference type="EMBL" id="FOAN01000003">
    <property type="protein sequence ID" value="SEL27791.1"/>
    <property type="molecule type" value="Genomic_DNA"/>
</dbReference>
<feature type="transmembrane region" description="Helical" evidence="1">
    <location>
        <begin position="127"/>
        <end position="152"/>
    </location>
</feature>
<keyword evidence="1" id="KW-1133">Transmembrane helix</keyword>
<feature type="transmembrane region" description="Helical" evidence="1">
    <location>
        <begin position="105"/>
        <end position="120"/>
    </location>
</feature>
<organism evidence="2 3">
    <name type="scientific">Bosea lupini</name>
    <dbReference type="NCBI Taxonomy" id="1036779"/>
    <lineage>
        <taxon>Bacteria</taxon>
        <taxon>Pseudomonadati</taxon>
        <taxon>Pseudomonadota</taxon>
        <taxon>Alphaproteobacteria</taxon>
        <taxon>Hyphomicrobiales</taxon>
        <taxon>Boseaceae</taxon>
        <taxon>Bosea</taxon>
    </lineage>
</organism>
<dbReference type="Proteomes" id="UP000199664">
    <property type="component" value="Unassembled WGS sequence"/>
</dbReference>
<name>A0A1H7NW81_9HYPH</name>
<reference evidence="3" key="1">
    <citation type="submission" date="2016-10" db="EMBL/GenBank/DDBJ databases">
        <authorList>
            <person name="Varghese N."/>
            <person name="Submissions S."/>
        </authorList>
    </citation>
    <scope>NUCLEOTIDE SEQUENCE [LARGE SCALE GENOMIC DNA]</scope>
    <source>
        <strain evidence="3">LMG 26383,CCUG 61248,R- 45681</strain>
    </source>
</reference>
<dbReference type="RefSeq" id="WP_091833275.1">
    <property type="nucleotide sequence ID" value="NZ_FOAN01000003.1"/>
</dbReference>
<evidence type="ECO:0000313" key="2">
    <source>
        <dbReference type="EMBL" id="SEL27791.1"/>
    </source>
</evidence>
<keyword evidence="1" id="KW-0812">Transmembrane</keyword>
<protein>
    <submittedName>
        <fullName evidence="2">Uncharacterized protein</fullName>
    </submittedName>
</protein>
<dbReference type="OrthoDB" id="7593905at2"/>
<feature type="transmembrane region" description="Helical" evidence="1">
    <location>
        <begin position="164"/>
        <end position="181"/>
    </location>
</feature>